<name>A0A9Q2RV56_9RHOB</name>
<dbReference type="EMBL" id="JAFBWN010000055">
    <property type="protein sequence ID" value="MBM2357700.1"/>
    <property type="molecule type" value="Genomic_DNA"/>
</dbReference>
<evidence type="ECO:0000313" key="1">
    <source>
        <dbReference type="EMBL" id="MBM2357700.1"/>
    </source>
</evidence>
<evidence type="ECO:0008006" key="3">
    <source>
        <dbReference type="Google" id="ProtNLM"/>
    </source>
</evidence>
<sequence length="89" mass="10257">MHAAKLSSDRLSRVNRLLSDRKPHSTRSIMRKTHVCAINTCVSELRQLGADIKCERKYVNGRFVFYYTMLTPPDEAPETDQPLNFTDDV</sequence>
<reference evidence="1" key="1">
    <citation type="submission" date="2021-01" db="EMBL/GenBank/DDBJ databases">
        <title>Diatom-associated Roseobacters Show Island Model of Population Structure.</title>
        <authorList>
            <person name="Qu L."/>
            <person name="Feng X."/>
            <person name="Chen Y."/>
            <person name="Li L."/>
            <person name="Wang X."/>
            <person name="Hu Z."/>
            <person name="Wang H."/>
            <person name="Luo H."/>
        </authorList>
    </citation>
    <scope>NUCLEOTIDE SEQUENCE</scope>
    <source>
        <strain evidence="1">SM26-45</strain>
    </source>
</reference>
<comment type="caution">
    <text evidence="1">The sequence shown here is derived from an EMBL/GenBank/DDBJ whole genome shotgun (WGS) entry which is preliminary data.</text>
</comment>
<dbReference type="RefSeq" id="WP_224556019.1">
    <property type="nucleotide sequence ID" value="NZ_CP086764.1"/>
</dbReference>
<dbReference type="Proteomes" id="UP000809337">
    <property type="component" value="Unassembled WGS sequence"/>
</dbReference>
<accession>A0A9Q2RV56</accession>
<evidence type="ECO:0000313" key="2">
    <source>
        <dbReference type="Proteomes" id="UP000809337"/>
    </source>
</evidence>
<protein>
    <recommendedName>
        <fullName evidence="3">Helix-turn-helix domain-containing protein</fullName>
    </recommendedName>
</protein>
<proteinExistence type="predicted"/>
<dbReference type="AlphaFoldDB" id="A0A9Q2RV56"/>
<gene>
    <name evidence="1" type="ORF">JQX14_24475</name>
</gene>
<organism evidence="1 2">
    <name type="scientific">Pseudosulfitobacter pseudonitzschiae</name>
    <dbReference type="NCBI Taxonomy" id="1402135"/>
    <lineage>
        <taxon>Bacteria</taxon>
        <taxon>Pseudomonadati</taxon>
        <taxon>Pseudomonadota</taxon>
        <taxon>Alphaproteobacteria</taxon>
        <taxon>Rhodobacterales</taxon>
        <taxon>Roseobacteraceae</taxon>
        <taxon>Pseudosulfitobacter</taxon>
    </lineage>
</organism>